<gene>
    <name evidence="3" type="ORF">ESP57_11800</name>
</gene>
<accession>A0A4Q2JH27</accession>
<dbReference type="AlphaFoldDB" id="A0A4Q2JH27"/>
<keyword evidence="1" id="KW-0732">Signal</keyword>
<dbReference type="EMBL" id="SDPO01000003">
    <property type="protein sequence ID" value="RXZ47261.1"/>
    <property type="molecule type" value="Genomic_DNA"/>
</dbReference>
<comment type="caution">
    <text evidence="3">The sequence shown here is derived from an EMBL/GenBank/DDBJ whole genome shotgun (WGS) entry which is preliminary data.</text>
</comment>
<evidence type="ECO:0000313" key="4">
    <source>
        <dbReference type="Proteomes" id="UP000292935"/>
    </source>
</evidence>
<organism evidence="3 4">
    <name type="scientific">Agromyces fucosus</name>
    <dbReference type="NCBI Taxonomy" id="41985"/>
    <lineage>
        <taxon>Bacteria</taxon>
        <taxon>Bacillati</taxon>
        <taxon>Actinomycetota</taxon>
        <taxon>Actinomycetes</taxon>
        <taxon>Micrococcales</taxon>
        <taxon>Microbacteriaceae</taxon>
        <taxon>Agromyces</taxon>
    </lineage>
</organism>
<dbReference type="OrthoDB" id="5008023at2"/>
<evidence type="ECO:0000313" key="3">
    <source>
        <dbReference type="EMBL" id="RXZ47261.1"/>
    </source>
</evidence>
<name>A0A4Q2JH27_9MICO</name>
<dbReference type="Pfam" id="PF14016">
    <property type="entry name" value="DUF4232"/>
    <property type="match status" value="1"/>
</dbReference>
<feature type="chain" id="PRO_5020584713" evidence="1">
    <location>
        <begin position="22"/>
        <end position="247"/>
    </location>
</feature>
<sequence>MRQTGILATAMVGVFLCGALAACTVSDPRPMTETAATAVATAAAQTPRATTTPGASDVSAATRVRDAVASRADDTDITLEVGQIIEAPVPAPSHQLVPAPVPAQEAVAMPTHCIDEQLTLAYRARPQDSGAGSFMGDLVFTNISAADCSFDGWPGLIALSADGVRLGAPARASGGTSSLVVLTANGGVAVSELHGGQPGPYGCPATTSTMLRAYITSDGAGPGVAVVQSIPVCADGTSTLRIGPLGG</sequence>
<dbReference type="PROSITE" id="PS51257">
    <property type="entry name" value="PROKAR_LIPOPROTEIN"/>
    <property type="match status" value="1"/>
</dbReference>
<dbReference type="Proteomes" id="UP000292935">
    <property type="component" value="Unassembled WGS sequence"/>
</dbReference>
<feature type="signal peptide" evidence="1">
    <location>
        <begin position="1"/>
        <end position="21"/>
    </location>
</feature>
<reference evidence="3 4" key="1">
    <citation type="submission" date="2019-01" db="EMBL/GenBank/DDBJ databases">
        <authorList>
            <person name="Li J."/>
        </authorList>
    </citation>
    <scope>NUCLEOTIDE SEQUENCE [LARGE SCALE GENOMIC DNA]</scope>
    <source>
        <strain evidence="3 4">CCUG 35506</strain>
    </source>
</reference>
<evidence type="ECO:0000259" key="2">
    <source>
        <dbReference type="Pfam" id="PF14016"/>
    </source>
</evidence>
<feature type="domain" description="DUF4232" evidence="2">
    <location>
        <begin position="120"/>
        <end position="222"/>
    </location>
</feature>
<keyword evidence="4" id="KW-1185">Reference proteome</keyword>
<evidence type="ECO:0000256" key="1">
    <source>
        <dbReference type="SAM" id="SignalP"/>
    </source>
</evidence>
<dbReference type="RefSeq" id="WP_129231734.1">
    <property type="nucleotide sequence ID" value="NZ_SDPO01000003.1"/>
</dbReference>
<dbReference type="InterPro" id="IPR025326">
    <property type="entry name" value="DUF4232"/>
</dbReference>
<proteinExistence type="predicted"/>
<protein>
    <submittedName>
        <fullName evidence="3">DUF4232 domain-containing protein</fullName>
    </submittedName>
</protein>